<evidence type="ECO:0000256" key="4">
    <source>
        <dbReference type="ARBA" id="ARBA00022547"/>
    </source>
</evidence>
<dbReference type="InterPro" id="IPR050635">
    <property type="entry name" value="ATPase_protein_8"/>
</dbReference>
<evidence type="ECO:0000256" key="5">
    <source>
        <dbReference type="ARBA" id="ARBA00022692"/>
    </source>
</evidence>
<evidence type="ECO:0000256" key="6">
    <source>
        <dbReference type="ARBA" id="ARBA00022781"/>
    </source>
</evidence>
<evidence type="ECO:0000256" key="2">
    <source>
        <dbReference type="ARBA" id="ARBA00008892"/>
    </source>
</evidence>
<dbReference type="InterPro" id="IPR001421">
    <property type="entry name" value="ATP8_metazoa"/>
</dbReference>
<keyword evidence="4 12" id="KW-0138">CF(0)</keyword>
<accession>A0A7G1HK99</accession>
<dbReference type="Pfam" id="PF00895">
    <property type="entry name" value="ATP-synt_8"/>
    <property type="match status" value="1"/>
</dbReference>
<keyword evidence="6 12" id="KW-0375">Hydrogen ion transport</keyword>
<comment type="subcellular location">
    <subcellularLocation>
        <location evidence="1 12">Mitochondrion membrane</location>
        <topology evidence="1 12">Single-pass membrane protein</topology>
    </subcellularLocation>
</comment>
<keyword evidence="9 12" id="KW-0496">Mitochondrion</keyword>
<dbReference type="GO" id="GO:0031966">
    <property type="term" value="C:mitochondrial membrane"/>
    <property type="evidence" value="ECO:0007669"/>
    <property type="project" value="UniProtKB-SubCell"/>
</dbReference>
<evidence type="ECO:0000256" key="3">
    <source>
        <dbReference type="ARBA" id="ARBA00022448"/>
    </source>
</evidence>
<dbReference type="GO" id="GO:0015986">
    <property type="term" value="P:proton motive force-driven ATP synthesis"/>
    <property type="evidence" value="ECO:0007669"/>
    <property type="project" value="InterPro"/>
</dbReference>
<dbReference type="PANTHER" id="PTHR39937:SF1">
    <property type="entry name" value="ATP SYNTHASE PROTEIN 8"/>
    <property type="match status" value="1"/>
</dbReference>
<geneLocation type="mitochondrion" evidence="14"/>
<evidence type="ECO:0000256" key="9">
    <source>
        <dbReference type="ARBA" id="ARBA00023128"/>
    </source>
</evidence>
<keyword evidence="3 12" id="KW-0813">Transport</keyword>
<sequence length="54" mass="6487">MPQLNPLPWLFYLILTWLVILFLTPTKILGHTKLNEPNVKTTKMLNLSWPWPWQ</sequence>
<dbReference type="EMBL" id="LC536284">
    <property type="protein sequence ID" value="BCG05755.1"/>
    <property type="molecule type" value="Genomic_DNA"/>
</dbReference>
<dbReference type="PANTHER" id="PTHR39937">
    <property type="entry name" value="ATP SYNTHASE PROTEIN 8"/>
    <property type="match status" value="1"/>
</dbReference>
<proteinExistence type="inferred from homology"/>
<keyword evidence="5 12" id="KW-0812">Transmembrane</keyword>
<feature type="transmembrane region" description="Helical" evidence="13">
    <location>
        <begin position="6"/>
        <end position="24"/>
    </location>
</feature>
<evidence type="ECO:0000256" key="10">
    <source>
        <dbReference type="ARBA" id="ARBA00023136"/>
    </source>
</evidence>
<dbReference type="AlphaFoldDB" id="A0A7G1HK99"/>
<keyword evidence="10 13" id="KW-0472">Membrane</keyword>
<evidence type="ECO:0000313" key="14">
    <source>
        <dbReference type="EMBL" id="BCG05755.1"/>
    </source>
</evidence>
<gene>
    <name evidence="14" type="primary">ATP8</name>
</gene>
<evidence type="ECO:0000256" key="1">
    <source>
        <dbReference type="ARBA" id="ARBA00004304"/>
    </source>
</evidence>
<keyword evidence="8 12" id="KW-0406">Ion transport</keyword>
<evidence type="ECO:0000256" key="13">
    <source>
        <dbReference type="SAM" id="Phobius"/>
    </source>
</evidence>
<name>A0A7G1HK99_GLARU</name>
<evidence type="ECO:0000256" key="8">
    <source>
        <dbReference type="ARBA" id="ARBA00023065"/>
    </source>
</evidence>
<dbReference type="GO" id="GO:0015078">
    <property type="term" value="F:proton transmembrane transporter activity"/>
    <property type="evidence" value="ECO:0007669"/>
    <property type="project" value="InterPro"/>
</dbReference>
<reference evidence="14" key="1">
    <citation type="submission" date="2020-03" db="EMBL/GenBank/DDBJ databases">
        <title>Taxonomic identity of four groups of Glandirana rugosa (Anura, Ranidae) in Japan revealed by the complete mitochondrial genome sequence analysis.</title>
        <authorList>
            <person name="Mochizuki M."/>
            <person name="Nakamura Y."/>
            <person name="Nakamura M."/>
        </authorList>
    </citation>
    <scope>NUCLEOTIDE SEQUENCE</scope>
    <source>
        <strain evidence="14">Shizuoka</strain>
    </source>
</reference>
<dbReference type="GO" id="GO:0045259">
    <property type="term" value="C:proton-transporting ATP synthase complex"/>
    <property type="evidence" value="ECO:0007669"/>
    <property type="project" value="UniProtKB-KW"/>
</dbReference>
<protein>
    <recommendedName>
        <fullName evidence="12">ATP synthase complex subunit 8</fullName>
    </recommendedName>
</protein>
<organism evidence="14">
    <name type="scientific">Glandirana rugosa</name>
    <name type="common">Japanese wrinkled frog</name>
    <name type="synonym">Rana rugosa</name>
    <dbReference type="NCBI Taxonomy" id="8410"/>
    <lineage>
        <taxon>Eukaryota</taxon>
        <taxon>Metazoa</taxon>
        <taxon>Chordata</taxon>
        <taxon>Craniata</taxon>
        <taxon>Vertebrata</taxon>
        <taxon>Euteleostomi</taxon>
        <taxon>Amphibia</taxon>
        <taxon>Batrachia</taxon>
        <taxon>Anura</taxon>
        <taxon>Neobatrachia</taxon>
        <taxon>Ranoidea</taxon>
        <taxon>Ranidae</taxon>
        <taxon>Glandirana</taxon>
    </lineage>
</organism>
<keyword evidence="7 13" id="KW-1133">Transmembrane helix</keyword>
<keyword evidence="11" id="KW-0066">ATP synthesis</keyword>
<evidence type="ECO:0000256" key="12">
    <source>
        <dbReference type="RuleBase" id="RU003661"/>
    </source>
</evidence>
<comment type="similarity">
    <text evidence="2 12">Belongs to the ATPase protein 8 family.</text>
</comment>
<evidence type="ECO:0000256" key="7">
    <source>
        <dbReference type="ARBA" id="ARBA00022989"/>
    </source>
</evidence>
<evidence type="ECO:0000256" key="11">
    <source>
        <dbReference type="ARBA" id="ARBA00023310"/>
    </source>
</evidence>